<dbReference type="AlphaFoldDB" id="A0A1V8RKP3"/>
<evidence type="ECO:0000256" key="2">
    <source>
        <dbReference type="SAM" id="SignalP"/>
    </source>
</evidence>
<feature type="region of interest" description="Disordered" evidence="1">
    <location>
        <begin position="365"/>
        <end position="416"/>
    </location>
</feature>
<dbReference type="InterPro" id="IPR036779">
    <property type="entry name" value="LysM_dom_sf"/>
</dbReference>
<evidence type="ECO:0000256" key="1">
    <source>
        <dbReference type="SAM" id="MobiDB-lite"/>
    </source>
</evidence>
<dbReference type="InterPro" id="IPR052196">
    <property type="entry name" value="Bact_Kbp"/>
</dbReference>
<feature type="compositionally biased region" description="Low complexity" evidence="1">
    <location>
        <begin position="400"/>
        <end position="409"/>
    </location>
</feature>
<evidence type="ECO:0000313" key="5">
    <source>
        <dbReference type="Proteomes" id="UP000191905"/>
    </source>
</evidence>
<gene>
    <name evidence="4" type="ORF">BFN67_07920</name>
</gene>
<organism evidence="4 5">
    <name type="scientific">Manganibacter manganicus</name>
    <dbReference type="NCBI Taxonomy" id="1873176"/>
    <lineage>
        <taxon>Bacteria</taxon>
        <taxon>Pseudomonadati</taxon>
        <taxon>Pseudomonadota</taxon>
        <taxon>Alphaproteobacteria</taxon>
        <taxon>Hyphomicrobiales</taxon>
        <taxon>Phyllobacteriaceae</taxon>
        <taxon>Manganibacter</taxon>
    </lineage>
</organism>
<name>A0A1V8RKP3_9HYPH</name>
<dbReference type="CDD" id="cd00118">
    <property type="entry name" value="LysM"/>
    <property type="match status" value="1"/>
</dbReference>
<comment type="caution">
    <text evidence="4">The sequence shown here is derived from an EMBL/GenBank/DDBJ whole genome shotgun (WGS) entry which is preliminary data.</text>
</comment>
<dbReference type="PROSITE" id="PS51782">
    <property type="entry name" value="LYSM"/>
    <property type="match status" value="1"/>
</dbReference>
<protein>
    <submittedName>
        <fullName evidence="4">Peptigoglycan-binding protein LysM</fullName>
    </submittedName>
</protein>
<feature type="compositionally biased region" description="Low complexity" evidence="1">
    <location>
        <begin position="245"/>
        <end position="274"/>
    </location>
</feature>
<keyword evidence="5" id="KW-1185">Reference proteome</keyword>
<dbReference type="Gene3D" id="3.10.350.10">
    <property type="entry name" value="LysM domain"/>
    <property type="match status" value="1"/>
</dbReference>
<evidence type="ECO:0000259" key="3">
    <source>
        <dbReference type="PROSITE" id="PS51782"/>
    </source>
</evidence>
<evidence type="ECO:0000313" key="4">
    <source>
        <dbReference type="EMBL" id="OQM73519.1"/>
    </source>
</evidence>
<dbReference type="EMBL" id="MDET01000058">
    <property type="protein sequence ID" value="OQM73519.1"/>
    <property type="molecule type" value="Genomic_DNA"/>
</dbReference>
<proteinExistence type="predicted"/>
<dbReference type="PANTHER" id="PTHR34700:SF4">
    <property type="entry name" value="PHAGE-LIKE ELEMENT PBSX PROTEIN XKDP"/>
    <property type="match status" value="1"/>
</dbReference>
<dbReference type="InterPro" id="IPR018392">
    <property type="entry name" value="LysM"/>
</dbReference>
<reference evidence="4 5" key="1">
    <citation type="journal article" date="2016" name="Int. J. Syst. Evol. Microbiol.">
        <title>Pseudaminobacter manganicus sp. nov., isolated from sludge of a manganese mine.</title>
        <authorList>
            <person name="Li J."/>
            <person name="Huang J."/>
            <person name="Liao S."/>
            <person name="Wang G."/>
        </authorList>
    </citation>
    <scope>NUCLEOTIDE SEQUENCE [LARGE SCALE GENOMIC DNA]</scope>
    <source>
        <strain evidence="4 5">JH-7</strain>
    </source>
</reference>
<dbReference type="STRING" id="1873176.BFN67_07920"/>
<feature type="chain" id="PRO_5012664019" evidence="2">
    <location>
        <begin position="23"/>
        <end position="508"/>
    </location>
</feature>
<dbReference type="Proteomes" id="UP000191905">
    <property type="component" value="Unassembled WGS sequence"/>
</dbReference>
<dbReference type="SMART" id="SM00257">
    <property type="entry name" value="LysM"/>
    <property type="match status" value="1"/>
</dbReference>
<feature type="signal peptide" evidence="2">
    <location>
        <begin position="1"/>
        <end position="22"/>
    </location>
</feature>
<keyword evidence="2" id="KW-0732">Signal</keyword>
<dbReference type="RefSeq" id="WP_080921529.1">
    <property type="nucleotide sequence ID" value="NZ_MDET01000058.1"/>
</dbReference>
<feature type="compositionally biased region" description="Low complexity" evidence="1">
    <location>
        <begin position="49"/>
        <end position="82"/>
    </location>
</feature>
<feature type="domain" description="LysM" evidence="3">
    <location>
        <begin position="428"/>
        <end position="477"/>
    </location>
</feature>
<feature type="region of interest" description="Disordered" evidence="1">
    <location>
        <begin position="224"/>
        <end position="274"/>
    </location>
</feature>
<accession>A0A1V8RKP3</accession>
<dbReference type="PANTHER" id="PTHR34700">
    <property type="entry name" value="POTASSIUM BINDING PROTEIN KBP"/>
    <property type="match status" value="1"/>
</dbReference>
<sequence>MVVTPVKAFFFAVGASAVVAGAAYVSGALDPYLSKPPATASASLEDGAQKSAQASAQPAGEQPAPAPEASAEARPSPAPAESQKAEPQKNATAAAQPDEATKPAETAAPAVNEPPAPQNPAKPKVIAPTFDVVRVEGDGSIVVAGQAAPNAKVAVIHGSAVLGETTADGTGAFAIALDHALKPGDYQIVLRSTAPGGVVATSTQTAVVSVPEKSDGQVLALVEEPGKPSELITVPKPPKTSETLPSAEKPATASSSAASEAPASAVTEPAAPAASGPKIAVEAVEIDGGKVFVAGIADPGRKVRVYANDILLGQTITSPDGHFLVEATRDLPVGDYIIHADALADDGSKVLARAAVPFQREAGETMSAVAPSADEATSPVNAKPEAATSSGEAKTPDTPPTDTAAPAKAEQSADIPETVSPKLEHADGAVIIRRGDTLWQISRRVYGHGVRYSTIYLANQDQITDPDMIWPGQVFKVPENSNEGEPANLKAMGAQVTQLPDTKAGKKP</sequence>
<feature type="region of interest" description="Disordered" evidence="1">
    <location>
        <begin position="36"/>
        <end position="123"/>
    </location>
</feature>
<dbReference type="SUPFAM" id="SSF54106">
    <property type="entry name" value="LysM domain"/>
    <property type="match status" value="1"/>
</dbReference>
<dbReference type="Pfam" id="PF01476">
    <property type="entry name" value="LysM"/>
    <property type="match status" value="1"/>
</dbReference>
<dbReference type="OrthoDB" id="370541at2"/>